<dbReference type="EMBL" id="CAKKNE010000001">
    <property type="protein sequence ID" value="CAH0363733.1"/>
    <property type="molecule type" value="Genomic_DNA"/>
</dbReference>
<protein>
    <submittedName>
        <fullName evidence="2">Uncharacterized protein</fullName>
    </submittedName>
</protein>
<feature type="region of interest" description="Disordered" evidence="1">
    <location>
        <begin position="204"/>
        <end position="259"/>
    </location>
</feature>
<organism evidence="2 3">
    <name type="scientific">Pelagomonas calceolata</name>
    <dbReference type="NCBI Taxonomy" id="35677"/>
    <lineage>
        <taxon>Eukaryota</taxon>
        <taxon>Sar</taxon>
        <taxon>Stramenopiles</taxon>
        <taxon>Ochrophyta</taxon>
        <taxon>Pelagophyceae</taxon>
        <taxon>Pelagomonadales</taxon>
        <taxon>Pelagomonadaceae</taxon>
        <taxon>Pelagomonas</taxon>
    </lineage>
</organism>
<feature type="compositionally biased region" description="Low complexity" evidence="1">
    <location>
        <begin position="222"/>
        <end position="240"/>
    </location>
</feature>
<dbReference type="Proteomes" id="UP000789595">
    <property type="component" value="Unassembled WGS sequence"/>
</dbReference>
<keyword evidence="3" id="KW-1185">Reference proteome</keyword>
<feature type="compositionally biased region" description="Pro residues" evidence="1">
    <location>
        <begin position="211"/>
        <end position="221"/>
    </location>
</feature>
<reference evidence="2" key="1">
    <citation type="submission" date="2021-11" db="EMBL/GenBank/DDBJ databases">
        <authorList>
            <consortium name="Genoscope - CEA"/>
            <person name="William W."/>
        </authorList>
    </citation>
    <scope>NUCLEOTIDE SEQUENCE</scope>
</reference>
<evidence type="ECO:0000313" key="2">
    <source>
        <dbReference type="EMBL" id="CAH0363733.1"/>
    </source>
</evidence>
<dbReference type="AlphaFoldDB" id="A0A8J2S3Y2"/>
<comment type="caution">
    <text evidence="2">The sequence shown here is derived from an EMBL/GenBank/DDBJ whole genome shotgun (WGS) entry which is preliminary data.</text>
</comment>
<proteinExistence type="predicted"/>
<evidence type="ECO:0000256" key="1">
    <source>
        <dbReference type="SAM" id="MobiDB-lite"/>
    </source>
</evidence>
<evidence type="ECO:0000313" key="3">
    <source>
        <dbReference type="Proteomes" id="UP000789595"/>
    </source>
</evidence>
<sequence>MPSLSKLLVTLAVADGFQKPSSIRQATKLSALTTPDMVSIYGRLSESTCVAEDGETTQTAKKPKWIPAYSFRKDHVPTWMEVFAGKESISLAEFEEGLQALPFADPWHSPKSEAAQTYSQAGGRAVFALLGGEDSLSLDTCEEKLMELAPENDGVTWQDFQIALVELGQTRSRDWDAFVDGGWEDLLEDDDWEASKDDEGANQLMTDVGAAPPPPPPPPPGGAAAAAGRGSAAAAAAAPKNGGGHLPGIVGAGKRVDVS</sequence>
<name>A0A8J2S3Y2_9STRA</name>
<accession>A0A8J2S3Y2</accession>
<gene>
    <name evidence="2" type="ORF">PECAL_1P00630</name>
</gene>